<feature type="transmembrane region" description="Helical" evidence="5">
    <location>
        <begin position="215"/>
        <end position="235"/>
    </location>
</feature>
<keyword evidence="2 5" id="KW-0812">Transmembrane</keyword>
<feature type="transmembrane region" description="Helical" evidence="5">
    <location>
        <begin position="71"/>
        <end position="91"/>
    </location>
</feature>
<dbReference type="eggNOG" id="arCOG01546">
    <property type="taxonomic scope" value="Archaea"/>
</dbReference>
<keyword evidence="4 5" id="KW-0472">Membrane</keyword>
<feature type="transmembrane region" description="Helical" evidence="5">
    <location>
        <begin position="340"/>
        <end position="358"/>
    </location>
</feature>
<dbReference type="RefSeq" id="WP_015504104.1">
    <property type="nucleotide sequence ID" value="NC_020913.1"/>
</dbReference>
<dbReference type="HOGENOM" id="CLU_015134_0_1_2"/>
<dbReference type="KEGG" id="max:MMALV_01990"/>
<organism evidence="6 7">
    <name type="scientific">Methanomethylophilus alvi (strain Mx1201)</name>
    <dbReference type="NCBI Taxonomy" id="1236689"/>
    <lineage>
        <taxon>Archaea</taxon>
        <taxon>Methanobacteriati</taxon>
        <taxon>Thermoplasmatota</taxon>
        <taxon>Thermoplasmata</taxon>
        <taxon>Methanomassiliicoccales</taxon>
        <taxon>Methanomethylophilaceae</taxon>
        <taxon>Methanomethylophilus</taxon>
    </lineage>
</organism>
<feature type="transmembrane region" description="Helical" evidence="5">
    <location>
        <begin position="38"/>
        <end position="59"/>
    </location>
</feature>
<dbReference type="PANTHER" id="PTHR11432:SF3">
    <property type="entry name" value="NADH-UBIQUINONE OXIDOREDUCTASE CHAIN 1"/>
    <property type="match status" value="1"/>
</dbReference>
<evidence type="ECO:0000313" key="7">
    <source>
        <dbReference type="Proteomes" id="UP000012672"/>
    </source>
</evidence>
<dbReference type="GeneID" id="41320998"/>
<dbReference type="InterPro" id="IPR018086">
    <property type="entry name" value="NADH_UbQ_OxRdtase_su1_CS"/>
</dbReference>
<comment type="subcellular location">
    <subcellularLocation>
        <location evidence="1">Membrane</location>
        <topology evidence="1">Multi-pass membrane protein</topology>
    </subcellularLocation>
</comment>
<dbReference type="GO" id="GO:0009060">
    <property type="term" value="P:aerobic respiration"/>
    <property type="evidence" value="ECO:0007669"/>
    <property type="project" value="TreeGrafter"/>
</dbReference>
<accession>M9SBX9</accession>
<evidence type="ECO:0000256" key="3">
    <source>
        <dbReference type="ARBA" id="ARBA00022989"/>
    </source>
</evidence>
<evidence type="ECO:0000256" key="2">
    <source>
        <dbReference type="ARBA" id="ARBA00022692"/>
    </source>
</evidence>
<dbReference type="HAMAP" id="MF_01350">
    <property type="entry name" value="NDH1_NuoH"/>
    <property type="match status" value="1"/>
</dbReference>
<feature type="transmembrane region" description="Helical" evidence="5">
    <location>
        <begin position="302"/>
        <end position="320"/>
    </location>
</feature>
<keyword evidence="3 5" id="KW-1133">Transmembrane helix</keyword>
<dbReference type="GO" id="GO:0016020">
    <property type="term" value="C:membrane"/>
    <property type="evidence" value="ECO:0007669"/>
    <property type="project" value="UniProtKB-SubCell"/>
</dbReference>
<gene>
    <name evidence="6" type="ORF">MMALV_01990</name>
</gene>
<dbReference type="InParanoid" id="M9SBX9"/>
<evidence type="ECO:0000256" key="4">
    <source>
        <dbReference type="ARBA" id="ARBA00023136"/>
    </source>
</evidence>
<dbReference type="GO" id="GO:0003954">
    <property type="term" value="F:NADH dehydrogenase activity"/>
    <property type="evidence" value="ECO:0007669"/>
    <property type="project" value="TreeGrafter"/>
</dbReference>
<feature type="transmembrane region" description="Helical" evidence="5">
    <location>
        <begin position="111"/>
        <end position="128"/>
    </location>
</feature>
<feature type="transmembrane region" description="Helical" evidence="5">
    <location>
        <begin position="140"/>
        <end position="162"/>
    </location>
</feature>
<dbReference type="PANTHER" id="PTHR11432">
    <property type="entry name" value="NADH DEHYDROGENASE SUBUNIT 1"/>
    <property type="match status" value="1"/>
</dbReference>
<name>M9SBX9_METAX</name>
<keyword evidence="6" id="KW-0560">Oxidoreductase</keyword>
<dbReference type="Pfam" id="PF00146">
    <property type="entry name" value="NADHdh"/>
    <property type="match status" value="1"/>
</dbReference>
<dbReference type="EMBL" id="CP004049">
    <property type="protein sequence ID" value="AGI84955.1"/>
    <property type="molecule type" value="Genomic_DNA"/>
</dbReference>
<feature type="transmembrane region" description="Helical" evidence="5">
    <location>
        <begin position="174"/>
        <end position="195"/>
    </location>
</feature>
<dbReference type="STRING" id="1236689.MMALV_01990"/>
<dbReference type="Proteomes" id="UP000012672">
    <property type="component" value="Chromosome"/>
</dbReference>
<dbReference type="InterPro" id="IPR001694">
    <property type="entry name" value="NADH_UbQ_OxRdtase_su1/FPO"/>
</dbReference>
<dbReference type="PROSITE" id="PS00668">
    <property type="entry name" value="COMPLEX1_ND1_2"/>
    <property type="match status" value="1"/>
</dbReference>
<keyword evidence="7" id="KW-1185">Reference proteome</keyword>
<dbReference type="OrthoDB" id="15253at2157"/>
<evidence type="ECO:0000256" key="5">
    <source>
        <dbReference type="SAM" id="Phobius"/>
    </source>
</evidence>
<dbReference type="AlphaFoldDB" id="M9SBX9"/>
<feature type="transmembrane region" description="Helical" evidence="5">
    <location>
        <begin position="370"/>
        <end position="389"/>
    </location>
</feature>
<protein>
    <submittedName>
        <fullName evidence="6">NADH-ubiquinone oxidoreductase chain H</fullName>
        <ecNumber evidence="6">1.6.5.3</ecNumber>
    </submittedName>
</protein>
<evidence type="ECO:0000256" key="1">
    <source>
        <dbReference type="ARBA" id="ARBA00004141"/>
    </source>
</evidence>
<keyword evidence="6" id="KW-0830">Ubiquinone</keyword>
<dbReference type="EC" id="1.6.5.3" evidence="6"/>
<reference evidence="6 7" key="1">
    <citation type="journal article" date="2012" name="J. Bacteriol.">
        <title>Genome sequence of 'Candidatus Methanomethylophilus alvus' Mx1201, a methanogenic archaeon from the human gut belonging to a seventh order of methanogens.</title>
        <authorList>
            <person name="Borrel G."/>
            <person name="Harris H.M."/>
            <person name="Tottey W."/>
            <person name="Mihajlovski A."/>
            <person name="Parisot N."/>
            <person name="Peyretaillade E."/>
            <person name="Peyret P."/>
            <person name="Gribaldo S."/>
            <person name="O'Toole P.W."/>
            <person name="Brugere J.F."/>
        </authorList>
    </citation>
    <scope>NUCLEOTIDE SEQUENCE [LARGE SCALE GENOMIC DNA]</scope>
    <source>
        <strain evidence="6 7">Mx1201</strain>
    </source>
</reference>
<evidence type="ECO:0000313" key="6">
    <source>
        <dbReference type="EMBL" id="AGI84955.1"/>
    </source>
</evidence>
<proteinExistence type="inferred from homology"/>
<sequence>MTGYTSLLDWISYPDPLANPYYPFGDVYNLPYDIALKLWDIIGGTLAWLINLIFPGNGVSEWLVCDMTSNFFALVLFMVIVFAVAFVAVLVSLWEERKVLGRGMDRRGTMIGMWGFLQCVADGFKTFMKDNISSTKVDKMGYWWTVALIIGTSVLIDCMIPLSHRWFVVDYGTGLLIIMALYALAPFFILVSGWAQNNKYSLIGGIRAAEMMMAYEVPILIVIATTCLLAGSFNINDIVNAQYDNVWFIIPEFIGFITFFMCATAESERAPFDLAEAESELVEGWQTEYAGMKWGLIMLADYLRGACSCGMIVILFFGGWTLPFIDLGSWTSWWPVPEAVFLLKAWFVFLLMIILRLAVARVRTDTILNLGWKVFMPLSIVNLVVVLLLKVGGIF</sequence>
<feature type="transmembrane region" description="Helical" evidence="5">
    <location>
        <begin position="247"/>
        <end position="265"/>
    </location>
</feature>